<evidence type="ECO:0000313" key="2">
    <source>
        <dbReference type="Proteomes" id="UP001362999"/>
    </source>
</evidence>
<organism evidence="1 2">
    <name type="scientific">Favolaschia claudopus</name>
    <dbReference type="NCBI Taxonomy" id="2862362"/>
    <lineage>
        <taxon>Eukaryota</taxon>
        <taxon>Fungi</taxon>
        <taxon>Dikarya</taxon>
        <taxon>Basidiomycota</taxon>
        <taxon>Agaricomycotina</taxon>
        <taxon>Agaricomycetes</taxon>
        <taxon>Agaricomycetidae</taxon>
        <taxon>Agaricales</taxon>
        <taxon>Marasmiineae</taxon>
        <taxon>Mycenaceae</taxon>
        <taxon>Favolaschia</taxon>
    </lineage>
</organism>
<reference evidence="1 2" key="1">
    <citation type="journal article" date="2024" name="J Genomics">
        <title>Draft genome sequencing and assembly of Favolaschia claudopus CIRM-BRFM 2984 isolated from oak limbs.</title>
        <authorList>
            <person name="Navarro D."/>
            <person name="Drula E."/>
            <person name="Chaduli D."/>
            <person name="Cazenave R."/>
            <person name="Ahrendt S."/>
            <person name="Wang J."/>
            <person name="Lipzen A."/>
            <person name="Daum C."/>
            <person name="Barry K."/>
            <person name="Grigoriev I.V."/>
            <person name="Favel A."/>
            <person name="Rosso M.N."/>
            <person name="Martin F."/>
        </authorList>
    </citation>
    <scope>NUCLEOTIDE SEQUENCE [LARGE SCALE GENOMIC DNA]</scope>
    <source>
        <strain evidence="1 2">CIRM-BRFM 2984</strain>
    </source>
</reference>
<sequence length="127" mass="14087">MDAERLDDAIPNAHICNRRLAAPYTNFLPGPWDWHARRTCRTSAQSRSFTTSLIGSAPYWAVRISSSHPVVAYDSDTIRLLDACSALFGSCSETESVVPQIAATWWYEAEVHWRSFARLGGVGGEVV</sequence>
<protein>
    <submittedName>
        <fullName evidence="1">Uncharacterized protein</fullName>
    </submittedName>
</protein>
<dbReference type="EMBL" id="JAWWNJ010000083">
    <property type="protein sequence ID" value="KAK7001281.1"/>
    <property type="molecule type" value="Genomic_DNA"/>
</dbReference>
<accession>A0AAW0A6J3</accession>
<proteinExistence type="predicted"/>
<dbReference type="Proteomes" id="UP001362999">
    <property type="component" value="Unassembled WGS sequence"/>
</dbReference>
<gene>
    <name evidence="1" type="ORF">R3P38DRAFT_3368210</name>
</gene>
<dbReference type="AlphaFoldDB" id="A0AAW0A6J3"/>
<comment type="caution">
    <text evidence="1">The sequence shown here is derived from an EMBL/GenBank/DDBJ whole genome shotgun (WGS) entry which is preliminary data.</text>
</comment>
<name>A0AAW0A6J3_9AGAR</name>
<keyword evidence="2" id="KW-1185">Reference proteome</keyword>
<evidence type="ECO:0000313" key="1">
    <source>
        <dbReference type="EMBL" id="KAK7001281.1"/>
    </source>
</evidence>